<dbReference type="EMBL" id="FUKJ01000297">
    <property type="protein sequence ID" value="SJM93848.1"/>
    <property type="molecule type" value="Genomic_DNA"/>
</dbReference>
<dbReference type="Proteomes" id="UP000195442">
    <property type="component" value="Unassembled WGS sequence"/>
</dbReference>
<organism evidence="1 2">
    <name type="scientific">Crenothrix polyspora</name>
    <dbReference type="NCBI Taxonomy" id="360316"/>
    <lineage>
        <taxon>Bacteria</taxon>
        <taxon>Pseudomonadati</taxon>
        <taxon>Pseudomonadota</taxon>
        <taxon>Gammaproteobacteria</taxon>
        <taxon>Methylococcales</taxon>
        <taxon>Crenotrichaceae</taxon>
        <taxon>Crenothrix</taxon>
    </lineage>
</organism>
<name>A0A1R4HC59_9GAMM</name>
<sequence length="40" mass="4513">MYISGARVKNSLCHGAKLALLNLKTALFLMQRYLGVLEYL</sequence>
<gene>
    <name evidence="1" type="ORF">CRENPOLYSF2_3660002</name>
</gene>
<proteinExistence type="predicted"/>
<dbReference type="AlphaFoldDB" id="A0A1R4HC59"/>
<reference evidence="2" key="1">
    <citation type="submission" date="2017-02" db="EMBL/GenBank/DDBJ databases">
        <authorList>
            <person name="Daims H."/>
        </authorList>
    </citation>
    <scope>NUCLEOTIDE SEQUENCE [LARGE SCALE GENOMIC DNA]</scope>
</reference>
<accession>A0A1R4HC59</accession>
<evidence type="ECO:0000313" key="2">
    <source>
        <dbReference type="Proteomes" id="UP000195442"/>
    </source>
</evidence>
<evidence type="ECO:0000313" key="1">
    <source>
        <dbReference type="EMBL" id="SJM93848.1"/>
    </source>
</evidence>
<protein>
    <submittedName>
        <fullName evidence="1">Uncharacterized protein</fullName>
    </submittedName>
</protein>
<keyword evidence="2" id="KW-1185">Reference proteome</keyword>